<accession>A0A9P7SXG6</accession>
<evidence type="ECO:0000313" key="10">
    <source>
        <dbReference type="EMBL" id="KAG5992367.1"/>
    </source>
</evidence>
<dbReference type="SMART" id="SM00212">
    <property type="entry name" value="UBCc"/>
    <property type="match status" value="1"/>
</dbReference>
<dbReference type="GO" id="GO:0016740">
    <property type="term" value="F:transferase activity"/>
    <property type="evidence" value="ECO:0007669"/>
    <property type="project" value="UniProtKB-KW"/>
</dbReference>
<keyword evidence="2 8" id="KW-0833">Ubl conjugation pathway</keyword>
<evidence type="ECO:0000313" key="11">
    <source>
        <dbReference type="Proteomes" id="UP000748025"/>
    </source>
</evidence>
<evidence type="ECO:0000256" key="5">
    <source>
        <dbReference type="ARBA" id="ARBA00042179"/>
    </source>
</evidence>
<dbReference type="InterPro" id="IPR023313">
    <property type="entry name" value="UBQ-conjugating_AS"/>
</dbReference>
<dbReference type="OrthoDB" id="9993688at2759"/>
<gene>
    <name evidence="10" type="ORF">E4U43_003802</name>
</gene>
<proteinExistence type="inferred from homology"/>
<dbReference type="Pfam" id="PF00179">
    <property type="entry name" value="UQ_con"/>
    <property type="match status" value="1"/>
</dbReference>
<dbReference type="Proteomes" id="UP000748025">
    <property type="component" value="Unassembled WGS sequence"/>
</dbReference>
<dbReference type="AlphaFoldDB" id="A0A9P7SXG6"/>
<dbReference type="InterPro" id="IPR009060">
    <property type="entry name" value="UBA-like_sf"/>
</dbReference>
<dbReference type="SUPFAM" id="SSF46934">
    <property type="entry name" value="UBA-like"/>
    <property type="match status" value="1"/>
</dbReference>
<keyword evidence="1" id="KW-0808">Transferase</keyword>
<evidence type="ECO:0000256" key="7">
    <source>
        <dbReference type="PROSITE-ProRule" id="PRU10133"/>
    </source>
</evidence>
<dbReference type="SUPFAM" id="SSF54495">
    <property type="entry name" value="UBC-like"/>
    <property type="match status" value="1"/>
</dbReference>
<reference evidence="10" key="1">
    <citation type="journal article" date="2020" name="bioRxiv">
        <title>Whole genome comparisons of ergot fungi reveals the divergence and evolution of species within the genus Claviceps are the result of varying mechanisms driving genome evolution and host range expansion.</title>
        <authorList>
            <person name="Wyka S.A."/>
            <person name="Mondo S.J."/>
            <person name="Liu M."/>
            <person name="Dettman J."/>
            <person name="Nalam V."/>
            <person name="Broders K.D."/>
        </authorList>
    </citation>
    <scope>NUCLEOTIDE SEQUENCE</scope>
    <source>
        <strain evidence="10">CCC 602</strain>
    </source>
</reference>
<comment type="similarity">
    <text evidence="8">Belongs to the ubiquitin-conjugating enzyme family.</text>
</comment>
<dbReference type="PANTHER" id="PTHR24067">
    <property type="entry name" value="UBIQUITIN-CONJUGATING ENZYME E2"/>
    <property type="match status" value="1"/>
</dbReference>
<evidence type="ECO:0000256" key="4">
    <source>
        <dbReference type="ARBA" id="ARBA00041569"/>
    </source>
</evidence>
<dbReference type="GO" id="GO:0005524">
    <property type="term" value="F:ATP binding"/>
    <property type="evidence" value="ECO:0007669"/>
    <property type="project" value="UniProtKB-UniRule"/>
</dbReference>
<evidence type="ECO:0000259" key="9">
    <source>
        <dbReference type="PROSITE" id="PS50127"/>
    </source>
</evidence>
<feature type="active site" description="Glycyl thioester intermediate" evidence="7">
    <location>
        <position position="91"/>
    </location>
</feature>
<keyword evidence="8" id="KW-0547">Nucleotide-binding</keyword>
<dbReference type="Gene3D" id="3.10.110.10">
    <property type="entry name" value="Ubiquitin Conjugating Enzyme"/>
    <property type="match status" value="1"/>
</dbReference>
<evidence type="ECO:0000256" key="8">
    <source>
        <dbReference type="RuleBase" id="RU362109"/>
    </source>
</evidence>
<evidence type="ECO:0000256" key="1">
    <source>
        <dbReference type="ARBA" id="ARBA00022679"/>
    </source>
</evidence>
<dbReference type="InterPro" id="IPR016135">
    <property type="entry name" value="UBQ-conjugating_enzyme/RWD"/>
</dbReference>
<comment type="caution">
    <text evidence="10">The sequence shown here is derived from an EMBL/GenBank/DDBJ whole genome shotgun (WGS) entry which is preliminary data.</text>
</comment>
<dbReference type="EMBL" id="SRPW01002508">
    <property type="protein sequence ID" value="KAG5992367.1"/>
    <property type="molecule type" value="Genomic_DNA"/>
</dbReference>
<name>A0A9P7SXG6_9HYPO</name>
<sequence>MTSSRDRRVAKELLDIQADREQSGVYAVPVDGSNLKHLKGTISGPPDTPYVGGTFTIDIQIPDNYPFKPPKMRFETKIWHPNVSSQTGSICLDTLTSAWSPVQTIKTALLSVRMLLEVPNPKDPQDAEVATMLMLNGVQFAQVAQQWAIKYAGAEMTELDLSKWKESPPPESKKSIADRYMGYHPGMMEAFVEMGFDVDVVVQAFIRVGIQRNNGQWFQLGPDNIGDITASLCGEN</sequence>
<protein>
    <recommendedName>
        <fullName evidence="3">Ubiquitin-conjugating enzyme E2 2</fullName>
    </recommendedName>
    <alternativeName>
        <fullName evidence="5">E2 ubiquitin-conjugating enzyme 2</fullName>
    </alternativeName>
    <alternativeName>
        <fullName evidence="6">Ubiquitin carrier protein UBC2</fullName>
    </alternativeName>
    <alternativeName>
        <fullName evidence="4">Ubiquitin-protein ligase UBC2</fullName>
    </alternativeName>
</protein>
<keyword evidence="8" id="KW-0067">ATP-binding</keyword>
<dbReference type="InterPro" id="IPR050113">
    <property type="entry name" value="Ub_conjugating_enzyme"/>
</dbReference>
<feature type="domain" description="UBC core" evidence="9">
    <location>
        <begin position="4"/>
        <end position="153"/>
    </location>
</feature>
<dbReference type="InterPro" id="IPR000608">
    <property type="entry name" value="UBC"/>
</dbReference>
<organism evidence="10 11">
    <name type="scientific">Claviceps pusilla</name>
    <dbReference type="NCBI Taxonomy" id="123648"/>
    <lineage>
        <taxon>Eukaryota</taxon>
        <taxon>Fungi</taxon>
        <taxon>Dikarya</taxon>
        <taxon>Ascomycota</taxon>
        <taxon>Pezizomycotina</taxon>
        <taxon>Sordariomycetes</taxon>
        <taxon>Hypocreomycetidae</taxon>
        <taxon>Hypocreales</taxon>
        <taxon>Clavicipitaceae</taxon>
        <taxon>Claviceps</taxon>
    </lineage>
</organism>
<keyword evidence="11" id="KW-1185">Reference proteome</keyword>
<evidence type="ECO:0000256" key="3">
    <source>
        <dbReference type="ARBA" id="ARBA00039884"/>
    </source>
</evidence>
<evidence type="ECO:0000256" key="2">
    <source>
        <dbReference type="ARBA" id="ARBA00022786"/>
    </source>
</evidence>
<evidence type="ECO:0000256" key="6">
    <source>
        <dbReference type="ARBA" id="ARBA00042190"/>
    </source>
</evidence>
<dbReference type="PROSITE" id="PS50127">
    <property type="entry name" value="UBC_2"/>
    <property type="match status" value="1"/>
</dbReference>
<dbReference type="CDD" id="cd23800">
    <property type="entry name" value="UBCc_UBE2K"/>
    <property type="match status" value="1"/>
</dbReference>
<dbReference type="PROSITE" id="PS00183">
    <property type="entry name" value="UBC_1"/>
    <property type="match status" value="1"/>
</dbReference>